<sequence length="611" mass="69999">MSRLGKDELPFRLVDMNVEELYREIEDFEIVEPIPSEPESEVEESDTEEATYFENQPEICMSESDDDSDSESDLPLASLIRKVTPIVTPNITQAYSPPTWSNTTKPTAPPIFTHPSGVPDFIRNIENPTSYKIFQEFITNNFVEHLVFQTNLYAEQKKTSSGKNYIPTTAKEMNTFLGINLLMAIKRSPSYKDYWFSAPDLNDPYICRLMSLKRFSWLLSHIHVNNNAVMPERSSPNYDKLFKLRPMIITLSENFEKCLLPSQQLAVDESMIKFKGRSSLKQYMPKKPIKRGYKVWILADKSGYCLKFDLYTGKADTQEKCLGSRVINHLTCHLRGKDHLLYFDNFFCNVPLMEDLKRKGIHAVATVNISRRYLPKFKPDKTMNRGEYQWFTSNTDLAAIKWKDKRSVHMISNYHDPEIVTEVKRKEKNGIGRSPYEAMFGCPARVGQASAGIPHDLMNHLATEEDIENLQKEMEGESNDLEDPNSHGEREDEENTVPETVDAVRTESNEDVVCGQCYTVLPLGEEVNNGKCLNCERQGNIVNERKRSRESLEKQATKMLKLSKKKFSEVQVRTTVRVLIPDVDRARGSPRNVLAVVGSVEDGLYKLCMCS</sequence>
<dbReference type="PANTHER" id="PTHR46599">
    <property type="entry name" value="PIGGYBAC TRANSPOSABLE ELEMENT-DERIVED PROTEIN 4"/>
    <property type="match status" value="1"/>
</dbReference>
<feature type="compositionally biased region" description="Acidic residues" evidence="1">
    <location>
        <begin position="38"/>
        <end position="51"/>
    </location>
</feature>
<organism evidence="3 4">
    <name type="scientific">Tenebrio molitor</name>
    <name type="common">Yellow mealworm beetle</name>
    <dbReference type="NCBI Taxonomy" id="7067"/>
    <lineage>
        <taxon>Eukaryota</taxon>
        <taxon>Metazoa</taxon>
        <taxon>Ecdysozoa</taxon>
        <taxon>Arthropoda</taxon>
        <taxon>Hexapoda</taxon>
        <taxon>Insecta</taxon>
        <taxon>Pterygota</taxon>
        <taxon>Neoptera</taxon>
        <taxon>Endopterygota</taxon>
        <taxon>Coleoptera</taxon>
        <taxon>Polyphaga</taxon>
        <taxon>Cucujiformia</taxon>
        <taxon>Tenebrionidae</taxon>
        <taxon>Tenebrio</taxon>
    </lineage>
</organism>
<dbReference type="PANTHER" id="PTHR46599:SF3">
    <property type="entry name" value="PIGGYBAC TRANSPOSABLE ELEMENT-DERIVED PROTEIN 4"/>
    <property type="match status" value="1"/>
</dbReference>
<evidence type="ECO:0000313" key="4">
    <source>
        <dbReference type="Proteomes" id="UP000719412"/>
    </source>
</evidence>
<comment type="caution">
    <text evidence="3">The sequence shown here is derived from an EMBL/GenBank/DDBJ whole genome shotgun (WGS) entry which is preliminary data.</text>
</comment>
<dbReference type="Proteomes" id="UP000719412">
    <property type="component" value="Unassembled WGS sequence"/>
</dbReference>
<proteinExistence type="predicted"/>
<feature type="domain" description="PiggyBac transposable element-derived protein" evidence="2">
    <location>
        <begin position="130"/>
        <end position="430"/>
    </location>
</feature>
<dbReference type="InterPro" id="IPR029526">
    <property type="entry name" value="PGBD"/>
</dbReference>
<accession>A0A8J6HKK8</accession>
<protein>
    <recommendedName>
        <fullName evidence="2">PiggyBac transposable element-derived protein domain-containing protein</fullName>
    </recommendedName>
</protein>
<name>A0A8J6HKK8_TENMO</name>
<reference evidence="3" key="2">
    <citation type="submission" date="2021-08" db="EMBL/GenBank/DDBJ databases">
        <authorList>
            <person name="Eriksson T."/>
        </authorList>
    </citation>
    <scope>NUCLEOTIDE SEQUENCE</scope>
    <source>
        <strain evidence="3">Stoneville</strain>
        <tissue evidence="3">Whole head</tissue>
    </source>
</reference>
<reference evidence="3" key="1">
    <citation type="journal article" date="2020" name="J Insects Food Feed">
        <title>The yellow mealworm (Tenebrio molitor) genome: a resource for the emerging insects as food and feed industry.</title>
        <authorList>
            <person name="Eriksson T."/>
            <person name="Andere A."/>
            <person name="Kelstrup H."/>
            <person name="Emery V."/>
            <person name="Picard C."/>
        </authorList>
    </citation>
    <scope>NUCLEOTIDE SEQUENCE</scope>
    <source>
        <strain evidence="3">Stoneville</strain>
        <tissue evidence="3">Whole head</tissue>
    </source>
</reference>
<evidence type="ECO:0000313" key="3">
    <source>
        <dbReference type="EMBL" id="KAH0815313.1"/>
    </source>
</evidence>
<dbReference type="AlphaFoldDB" id="A0A8J6HKK8"/>
<dbReference type="Pfam" id="PF13843">
    <property type="entry name" value="DDE_Tnp_1_7"/>
    <property type="match status" value="1"/>
</dbReference>
<evidence type="ECO:0000259" key="2">
    <source>
        <dbReference type="Pfam" id="PF13843"/>
    </source>
</evidence>
<evidence type="ECO:0000256" key="1">
    <source>
        <dbReference type="SAM" id="MobiDB-lite"/>
    </source>
</evidence>
<dbReference type="EMBL" id="JABDTM020023258">
    <property type="protein sequence ID" value="KAH0815313.1"/>
    <property type="molecule type" value="Genomic_DNA"/>
</dbReference>
<feature type="region of interest" description="Disordered" evidence="1">
    <location>
        <begin position="32"/>
        <end position="55"/>
    </location>
</feature>
<gene>
    <name evidence="3" type="ORF">GEV33_007478</name>
</gene>
<feature type="region of interest" description="Disordered" evidence="1">
    <location>
        <begin position="473"/>
        <end position="498"/>
    </location>
</feature>
<keyword evidence="4" id="KW-1185">Reference proteome</keyword>